<comment type="caution">
    <text evidence="1">The sequence shown here is derived from an EMBL/GenBank/DDBJ whole genome shotgun (WGS) entry which is preliminary data.</text>
</comment>
<keyword evidence="2" id="KW-1185">Reference proteome</keyword>
<dbReference type="EMBL" id="JBHUKU010000011">
    <property type="protein sequence ID" value="MFD2461186.1"/>
    <property type="molecule type" value="Genomic_DNA"/>
</dbReference>
<dbReference type="PANTHER" id="PTHR47197">
    <property type="entry name" value="PROTEIN NIRF"/>
    <property type="match status" value="1"/>
</dbReference>
<sequence>MFISCHQGASTVTALDDEFELIARVKTPSQPHVCAFDTKRELIYATITYRDGWYNEHGDHGEEIVVVDPATWTITRVVDISPYAGPHDLSVQGDELHVVCESHGGCLLTLNLDTFEPAGHIPIGVPGPHWLAATSAKAYTGNKERAFVSVLDLVERRPLKRIPTRTGSEDLELNADGSILYAADRDEPLLFVIDTETDTEIRAVTLPGNPHNVHALDDGLVVVSHFRQWDYDRPQDGSISVTDPESGQIVAREIPVGAAPLGIASDADHVYVNAGTTMSVVDRKTWQVETVVDVDAGAHELILLGR</sequence>
<dbReference type="InterPro" id="IPR051200">
    <property type="entry name" value="Host-pathogen_enzymatic-act"/>
</dbReference>
<name>A0ABW5GJZ8_9PSEU</name>
<dbReference type="Gene3D" id="2.130.10.10">
    <property type="entry name" value="YVTN repeat-like/Quinoprotein amine dehydrogenase"/>
    <property type="match status" value="1"/>
</dbReference>
<dbReference type="PANTHER" id="PTHR47197:SF3">
    <property type="entry name" value="DIHYDRO-HEME D1 DEHYDROGENASE"/>
    <property type="match status" value="1"/>
</dbReference>
<protein>
    <submittedName>
        <fullName evidence="1">YncE family protein</fullName>
    </submittedName>
</protein>
<organism evidence="1 2">
    <name type="scientific">Amycolatopsis samaneae</name>
    <dbReference type="NCBI Taxonomy" id="664691"/>
    <lineage>
        <taxon>Bacteria</taxon>
        <taxon>Bacillati</taxon>
        <taxon>Actinomycetota</taxon>
        <taxon>Actinomycetes</taxon>
        <taxon>Pseudonocardiales</taxon>
        <taxon>Pseudonocardiaceae</taxon>
        <taxon>Amycolatopsis</taxon>
    </lineage>
</organism>
<dbReference type="InterPro" id="IPR015943">
    <property type="entry name" value="WD40/YVTN_repeat-like_dom_sf"/>
</dbReference>
<gene>
    <name evidence="1" type="ORF">ACFSYJ_21455</name>
</gene>
<accession>A0ABW5GJZ8</accession>
<reference evidence="2" key="1">
    <citation type="journal article" date="2019" name="Int. J. Syst. Evol. Microbiol.">
        <title>The Global Catalogue of Microorganisms (GCM) 10K type strain sequencing project: providing services to taxonomists for standard genome sequencing and annotation.</title>
        <authorList>
            <consortium name="The Broad Institute Genomics Platform"/>
            <consortium name="The Broad Institute Genome Sequencing Center for Infectious Disease"/>
            <person name="Wu L."/>
            <person name="Ma J."/>
        </authorList>
    </citation>
    <scope>NUCLEOTIDE SEQUENCE [LARGE SCALE GENOMIC DNA]</scope>
    <source>
        <strain evidence="2">CGMCC 4.7643</strain>
    </source>
</reference>
<dbReference type="InterPro" id="IPR011048">
    <property type="entry name" value="Haem_d1_sf"/>
</dbReference>
<dbReference type="SUPFAM" id="SSF51004">
    <property type="entry name" value="C-terminal (heme d1) domain of cytochrome cd1-nitrite reductase"/>
    <property type="match status" value="1"/>
</dbReference>
<dbReference type="RefSeq" id="WP_345405471.1">
    <property type="nucleotide sequence ID" value="NZ_BAABHG010000018.1"/>
</dbReference>
<dbReference type="Proteomes" id="UP001597419">
    <property type="component" value="Unassembled WGS sequence"/>
</dbReference>
<proteinExistence type="predicted"/>
<evidence type="ECO:0000313" key="1">
    <source>
        <dbReference type="EMBL" id="MFD2461186.1"/>
    </source>
</evidence>
<evidence type="ECO:0000313" key="2">
    <source>
        <dbReference type="Proteomes" id="UP001597419"/>
    </source>
</evidence>